<protein>
    <recommendedName>
        <fullName evidence="1">LA2681-like HEPN domain-containing protein</fullName>
    </recommendedName>
</protein>
<evidence type="ECO:0000313" key="2">
    <source>
        <dbReference type="EMBL" id="KKL04163.1"/>
    </source>
</evidence>
<dbReference type="Pfam" id="PF18733">
    <property type="entry name" value="HEPN_LA2681"/>
    <property type="match status" value="1"/>
</dbReference>
<name>A0A0F9CWB3_9ZZZZ</name>
<comment type="caution">
    <text evidence="2">The sequence shown here is derived from an EMBL/GenBank/DDBJ whole genome shotgun (WGS) entry which is preliminary data.</text>
</comment>
<dbReference type="AlphaFoldDB" id="A0A0F9CWB3"/>
<dbReference type="InterPro" id="IPR040826">
    <property type="entry name" value="HEPN_LA2681"/>
</dbReference>
<evidence type="ECO:0000259" key="1">
    <source>
        <dbReference type="Pfam" id="PF18733"/>
    </source>
</evidence>
<feature type="non-terminal residue" evidence="2">
    <location>
        <position position="1"/>
    </location>
</feature>
<sequence length="392" mass="45781">NHVGRFSEAQEYWDRAVSFVPDYALAKGKRGYALTHYAHVLYDRSHIDKLLKKARGDLRSAVSSDVYEGARKYFSKRLAWLDSSFPNLKKGRDFALFNYKQCTTEEVTYRKWALEHRLFLNPLNDLGPYPAAMRDVLNVPGIVGGSRDTTFFQGIFNQMKQAYVSARYLYYDGIFSDETHFSDREVMLFDTMDYPSYSLAVEKTKSAFRMSYSIFDKIAFFLDSYMRLETPGGEPTFRSFWYEGQDRSAGLREEFRERKNWPLRGLFWLSKDVYEDKEGFTETIEPDAREVSELRHQIEKRYLKLHEDFYSGMPASDPEAPLPNAVADSLAYSMHRGEFEAKTLRLLKRTRSALMYLCMAVHYEEKLKAKKHPEEFSLPAMTLSVLDDSYKV</sequence>
<reference evidence="2" key="1">
    <citation type="journal article" date="2015" name="Nature">
        <title>Complex archaea that bridge the gap between prokaryotes and eukaryotes.</title>
        <authorList>
            <person name="Spang A."/>
            <person name="Saw J.H."/>
            <person name="Jorgensen S.L."/>
            <person name="Zaremba-Niedzwiedzka K."/>
            <person name="Martijn J."/>
            <person name="Lind A.E."/>
            <person name="van Eijk R."/>
            <person name="Schleper C."/>
            <person name="Guy L."/>
            <person name="Ettema T.J."/>
        </authorList>
    </citation>
    <scope>NUCLEOTIDE SEQUENCE</scope>
</reference>
<feature type="domain" description="LA2681-like HEPN" evidence="1">
    <location>
        <begin position="152"/>
        <end position="364"/>
    </location>
</feature>
<organism evidence="2">
    <name type="scientific">marine sediment metagenome</name>
    <dbReference type="NCBI Taxonomy" id="412755"/>
    <lineage>
        <taxon>unclassified sequences</taxon>
        <taxon>metagenomes</taxon>
        <taxon>ecological metagenomes</taxon>
    </lineage>
</organism>
<gene>
    <name evidence="2" type="ORF">LCGC14_2618820</name>
</gene>
<accession>A0A0F9CWB3</accession>
<dbReference type="EMBL" id="LAZR01044639">
    <property type="protein sequence ID" value="KKL04163.1"/>
    <property type="molecule type" value="Genomic_DNA"/>
</dbReference>
<proteinExistence type="predicted"/>